<gene>
    <name evidence="1" type="ORF">KDK_05200</name>
</gene>
<dbReference type="PANTHER" id="PTHR43611">
    <property type="entry name" value="ALPHA-D-GLUCOSE 1-PHOSPHATE PHOSPHATASE"/>
    <property type="match status" value="1"/>
</dbReference>
<dbReference type="PRINTS" id="PR00413">
    <property type="entry name" value="HADHALOGNASE"/>
</dbReference>
<dbReference type="NCBIfam" id="TIGR01509">
    <property type="entry name" value="HAD-SF-IA-v3"/>
    <property type="match status" value="1"/>
</dbReference>
<sequence>MFQQTNIQAILFDYDGVVVNMDKTLALKAADDHYASFILPPLTVLTDLIYNNPFNTELDLGKISIEELRERLRVQAWKGDKESWSQWWEAVDNSYKISQPMQKLLSKLHSKYRLGLISDNHIGFRRWLESRPDITQYFDTIVCSAEEGIKKPDKRIFLHAMHEIHSTFATTIFIDDYQANVIAARTFGMPAIHFRTYTQMQEELQKILGSLCKYKGDYHAITKRAL</sequence>
<evidence type="ECO:0000313" key="2">
    <source>
        <dbReference type="Proteomes" id="UP000287188"/>
    </source>
</evidence>
<dbReference type="SUPFAM" id="SSF56784">
    <property type="entry name" value="HAD-like"/>
    <property type="match status" value="1"/>
</dbReference>
<dbReference type="SFLD" id="SFLDS00003">
    <property type="entry name" value="Haloacid_Dehalogenase"/>
    <property type="match status" value="1"/>
</dbReference>
<dbReference type="Pfam" id="PF13419">
    <property type="entry name" value="HAD_2"/>
    <property type="match status" value="1"/>
</dbReference>
<evidence type="ECO:0008006" key="3">
    <source>
        <dbReference type="Google" id="ProtNLM"/>
    </source>
</evidence>
<dbReference type="RefSeq" id="WP_161977048.1">
    <property type="nucleotide sequence ID" value="NZ_BIFS01000001.1"/>
</dbReference>
<protein>
    <recommendedName>
        <fullName evidence="3">Haloacid dehalogenase</fullName>
    </recommendedName>
</protein>
<proteinExistence type="predicted"/>
<dbReference type="InterPro" id="IPR041492">
    <property type="entry name" value="HAD_2"/>
</dbReference>
<dbReference type="Gene3D" id="3.40.50.1000">
    <property type="entry name" value="HAD superfamily/HAD-like"/>
    <property type="match status" value="1"/>
</dbReference>
<dbReference type="InterPro" id="IPR006439">
    <property type="entry name" value="HAD-SF_hydro_IA"/>
</dbReference>
<dbReference type="PANTHER" id="PTHR43611:SF3">
    <property type="entry name" value="FLAVIN MONONUCLEOTIDE HYDROLASE 1, CHLOROPLATIC"/>
    <property type="match status" value="1"/>
</dbReference>
<dbReference type="Proteomes" id="UP000287188">
    <property type="component" value="Unassembled WGS sequence"/>
</dbReference>
<dbReference type="CDD" id="cd02603">
    <property type="entry name" value="HAD_sEH-N_like"/>
    <property type="match status" value="1"/>
</dbReference>
<accession>A0A402AC87</accession>
<dbReference type="AlphaFoldDB" id="A0A402AC87"/>
<comment type="caution">
    <text evidence="1">The sequence shown here is derived from an EMBL/GenBank/DDBJ whole genome shotgun (WGS) entry which is preliminary data.</text>
</comment>
<organism evidence="1 2">
    <name type="scientific">Dictyobacter kobayashii</name>
    <dbReference type="NCBI Taxonomy" id="2014872"/>
    <lineage>
        <taxon>Bacteria</taxon>
        <taxon>Bacillati</taxon>
        <taxon>Chloroflexota</taxon>
        <taxon>Ktedonobacteria</taxon>
        <taxon>Ktedonobacterales</taxon>
        <taxon>Dictyobacteraceae</taxon>
        <taxon>Dictyobacter</taxon>
    </lineage>
</organism>
<reference evidence="2" key="1">
    <citation type="submission" date="2018-12" db="EMBL/GenBank/DDBJ databases">
        <title>Tengunoibacter tsumagoiensis gen. nov., sp. nov., Dictyobacter kobayashii sp. nov., D. alpinus sp. nov., and D. joshuensis sp. nov. and description of Dictyobacteraceae fam. nov. within the order Ktedonobacterales isolated from Tengu-no-mugimeshi.</title>
        <authorList>
            <person name="Wang C.M."/>
            <person name="Zheng Y."/>
            <person name="Sakai Y."/>
            <person name="Toyoda A."/>
            <person name="Minakuchi Y."/>
            <person name="Abe K."/>
            <person name="Yokota A."/>
            <person name="Yabe S."/>
        </authorList>
    </citation>
    <scope>NUCLEOTIDE SEQUENCE [LARGE SCALE GENOMIC DNA]</scope>
    <source>
        <strain evidence="2">Uno11</strain>
    </source>
</reference>
<dbReference type="SFLD" id="SFLDG01129">
    <property type="entry name" value="C1.5:_HAD__Beta-PGM__Phosphata"/>
    <property type="match status" value="1"/>
</dbReference>
<dbReference type="InterPro" id="IPR036412">
    <property type="entry name" value="HAD-like_sf"/>
</dbReference>
<dbReference type="InterPro" id="IPR023214">
    <property type="entry name" value="HAD_sf"/>
</dbReference>
<keyword evidence="2" id="KW-1185">Reference proteome</keyword>
<dbReference type="NCBIfam" id="TIGR01549">
    <property type="entry name" value="HAD-SF-IA-v1"/>
    <property type="match status" value="1"/>
</dbReference>
<name>A0A402AC87_9CHLR</name>
<evidence type="ECO:0000313" key="1">
    <source>
        <dbReference type="EMBL" id="GCE16720.1"/>
    </source>
</evidence>
<dbReference type="EMBL" id="BIFS01000001">
    <property type="protein sequence ID" value="GCE16720.1"/>
    <property type="molecule type" value="Genomic_DNA"/>
</dbReference>